<accession>A0A2G9U0D5</accession>
<reference evidence="3 4" key="1">
    <citation type="submission" date="2015-09" db="EMBL/GenBank/DDBJ databases">
        <title>Draft genome of the parasitic nematode Teladorsagia circumcincta isolate WARC Sus (inbred).</title>
        <authorList>
            <person name="Mitreva M."/>
        </authorList>
    </citation>
    <scope>NUCLEOTIDE SEQUENCE [LARGE SCALE GENOMIC DNA]</scope>
    <source>
        <strain evidence="3 4">S</strain>
    </source>
</reference>
<dbReference type="InterPro" id="IPR045030">
    <property type="entry name" value="LYSM1-4"/>
</dbReference>
<dbReference type="SUPFAM" id="SSF54106">
    <property type="entry name" value="LysM domain"/>
    <property type="match status" value="1"/>
</dbReference>
<evidence type="ECO:0000313" key="4">
    <source>
        <dbReference type="Proteomes" id="UP000230423"/>
    </source>
</evidence>
<dbReference type="PROSITE" id="PS51782">
    <property type="entry name" value="LYSM"/>
    <property type="match status" value="1"/>
</dbReference>
<feature type="compositionally biased region" description="Basic and acidic residues" evidence="1">
    <location>
        <begin position="172"/>
        <end position="197"/>
    </location>
</feature>
<name>A0A2G9U0D5_TELCI</name>
<evidence type="ECO:0000256" key="1">
    <source>
        <dbReference type="SAM" id="MobiDB-lite"/>
    </source>
</evidence>
<dbReference type="Proteomes" id="UP000230423">
    <property type="component" value="Unassembled WGS sequence"/>
</dbReference>
<dbReference type="PANTHER" id="PTHR20932">
    <property type="entry name" value="LYSM AND PUTATIVE PEPTIDOGLYCAN-BINDING DOMAIN-CONTAINING PROTEIN"/>
    <property type="match status" value="1"/>
</dbReference>
<feature type="region of interest" description="Disordered" evidence="1">
    <location>
        <begin position="219"/>
        <end position="242"/>
    </location>
</feature>
<proteinExistence type="predicted"/>
<feature type="region of interest" description="Disordered" evidence="1">
    <location>
        <begin position="163"/>
        <end position="197"/>
    </location>
</feature>
<dbReference type="CDD" id="cd00118">
    <property type="entry name" value="LysM"/>
    <property type="match status" value="1"/>
</dbReference>
<feature type="region of interest" description="Disordered" evidence="1">
    <location>
        <begin position="1"/>
        <end position="23"/>
    </location>
</feature>
<dbReference type="InterPro" id="IPR018392">
    <property type="entry name" value="LysM"/>
</dbReference>
<dbReference type="PANTHER" id="PTHR20932:SF8">
    <property type="entry name" value="LD22649P"/>
    <property type="match status" value="1"/>
</dbReference>
<sequence length="259" mass="29632">MVAKHRHPFRTLPGVDKPSAVSRDGTIARRTTWSGRETSPTEIVRPVLLAAVCLLFTTKTTVTNALDRNSTWNRMNYYYAPSVSQPDEHTFLCGYNKVRRYGTTQPPSVDHLPRKYINYTVKPDDTLQGIALKNDCSVSSIIRANKLWSMDALHLKTSIRIPIGNDSQRTGSARELRSQRSEPPKPVQKTDDRPQESMKDIFSRIDDAIKTSSTTVRKLERESTLDEIDRSHDECRQSRSRRQISLPKILHSDYYNELS</sequence>
<keyword evidence="4" id="KW-1185">Reference proteome</keyword>
<dbReference type="Gene3D" id="3.10.350.10">
    <property type="entry name" value="LysM domain"/>
    <property type="match status" value="1"/>
</dbReference>
<evidence type="ECO:0000313" key="3">
    <source>
        <dbReference type="EMBL" id="PIO63673.1"/>
    </source>
</evidence>
<dbReference type="AlphaFoldDB" id="A0A2G9U0D5"/>
<feature type="compositionally biased region" description="Basic and acidic residues" evidence="1">
    <location>
        <begin position="219"/>
        <end position="237"/>
    </location>
</feature>
<dbReference type="OrthoDB" id="2107166at2759"/>
<gene>
    <name evidence="3" type="ORF">TELCIR_14720</name>
</gene>
<organism evidence="3 4">
    <name type="scientific">Teladorsagia circumcincta</name>
    <name type="common">Brown stomach worm</name>
    <name type="synonym">Ostertagia circumcincta</name>
    <dbReference type="NCBI Taxonomy" id="45464"/>
    <lineage>
        <taxon>Eukaryota</taxon>
        <taxon>Metazoa</taxon>
        <taxon>Ecdysozoa</taxon>
        <taxon>Nematoda</taxon>
        <taxon>Chromadorea</taxon>
        <taxon>Rhabditida</taxon>
        <taxon>Rhabditina</taxon>
        <taxon>Rhabditomorpha</taxon>
        <taxon>Strongyloidea</taxon>
        <taxon>Trichostrongylidae</taxon>
        <taxon>Teladorsagia</taxon>
    </lineage>
</organism>
<evidence type="ECO:0000259" key="2">
    <source>
        <dbReference type="PROSITE" id="PS51782"/>
    </source>
</evidence>
<dbReference type="SMART" id="SM00257">
    <property type="entry name" value="LysM"/>
    <property type="match status" value="1"/>
</dbReference>
<feature type="domain" description="LysM" evidence="2">
    <location>
        <begin position="117"/>
        <end position="161"/>
    </location>
</feature>
<dbReference type="InterPro" id="IPR036779">
    <property type="entry name" value="LysM_dom_sf"/>
</dbReference>
<dbReference type="Pfam" id="PF01476">
    <property type="entry name" value="LysM"/>
    <property type="match status" value="1"/>
</dbReference>
<protein>
    <submittedName>
        <fullName evidence="3">LysM domain protein</fullName>
    </submittedName>
</protein>
<dbReference type="EMBL" id="KZ350641">
    <property type="protein sequence ID" value="PIO63673.1"/>
    <property type="molecule type" value="Genomic_DNA"/>
</dbReference>